<evidence type="ECO:0000256" key="1">
    <source>
        <dbReference type="SAM" id="MobiDB-lite"/>
    </source>
</evidence>
<proteinExistence type="predicted"/>
<keyword evidence="2" id="KW-1133">Transmembrane helix</keyword>
<sequence length="297" mass="31794">MVGGGRNDIIETGSRSRWGGLIVAGALLVLVGIPVVGVIKSRGEAEPPLPQTTLTSPTPVGPTREYRPNYLVPDSKTHDGRKVVEVTFPDGTRARLSYPASLDMAEFGVRPVIGVRAEKAGRLYRLVSPLPGESEAEAGQDMLRSLTSNVSLWAKSPVRGRGYIMMFDFGSWSMALSDPVRGGPTFDQRMDLAKRIRGKVDKKGYLILRASGPVELARPGDLLGSITLGPQLWFGGGTRPLIVLAPVPKCGDDLPVPPSVGARRYNAIDCKGGVMVAVAASDGYTDRLLHGLRIELL</sequence>
<protein>
    <submittedName>
        <fullName evidence="3">Uncharacterized protein</fullName>
    </submittedName>
</protein>
<keyword evidence="2" id="KW-0472">Membrane</keyword>
<dbReference type="AlphaFoldDB" id="A0A2W2G6D4"/>
<feature type="transmembrane region" description="Helical" evidence="2">
    <location>
        <begin position="20"/>
        <end position="39"/>
    </location>
</feature>
<comment type="caution">
    <text evidence="3">The sequence shown here is derived from an EMBL/GenBank/DDBJ whole genome shotgun (WGS) entry which is preliminary data.</text>
</comment>
<accession>A0A2W2G6D4</accession>
<dbReference type="EMBL" id="POUA01000306">
    <property type="protein sequence ID" value="PZG32528.1"/>
    <property type="molecule type" value="Genomic_DNA"/>
</dbReference>
<evidence type="ECO:0000313" key="4">
    <source>
        <dbReference type="Proteomes" id="UP000248544"/>
    </source>
</evidence>
<keyword evidence="4" id="KW-1185">Reference proteome</keyword>
<evidence type="ECO:0000313" key="3">
    <source>
        <dbReference type="EMBL" id="PZG32528.1"/>
    </source>
</evidence>
<dbReference type="RefSeq" id="WP_111170635.1">
    <property type="nucleotide sequence ID" value="NZ_POUA01000306.1"/>
</dbReference>
<keyword evidence="2" id="KW-0812">Transmembrane</keyword>
<reference evidence="3 4" key="1">
    <citation type="submission" date="2018-01" db="EMBL/GenBank/DDBJ databases">
        <title>Draft genome sequence of Sphaerisporangium sp. 7K107.</title>
        <authorList>
            <person name="Sahin N."/>
            <person name="Saygin H."/>
            <person name="Ay H."/>
        </authorList>
    </citation>
    <scope>NUCLEOTIDE SEQUENCE [LARGE SCALE GENOMIC DNA]</scope>
    <source>
        <strain evidence="3 4">7K107</strain>
    </source>
</reference>
<name>A0A2W2G6D4_9ACTN</name>
<gene>
    <name evidence="3" type="ORF">C1I98_29275</name>
</gene>
<evidence type="ECO:0000256" key="2">
    <source>
        <dbReference type="SAM" id="Phobius"/>
    </source>
</evidence>
<organism evidence="3 4">
    <name type="scientific">Spongiactinospora gelatinilytica</name>
    <dbReference type="NCBI Taxonomy" id="2666298"/>
    <lineage>
        <taxon>Bacteria</taxon>
        <taxon>Bacillati</taxon>
        <taxon>Actinomycetota</taxon>
        <taxon>Actinomycetes</taxon>
        <taxon>Streptosporangiales</taxon>
        <taxon>Streptosporangiaceae</taxon>
        <taxon>Spongiactinospora</taxon>
    </lineage>
</organism>
<dbReference type="Proteomes" id="UP000248544">
    <property type="component" value="Unassembled WGS sequence"/>
</dbReference>
<feature type="region of interest" description="Disordered" evidence="1">
    <location>
        <begin position="44"/>
        <end position="66"/>
    </location>
</feature>